<dbReference type="EMBL" id="JBANDL010000002">
    <property type="protein sequence ID" value="MEI2453855.1"/>
    <property type="molecule type" value="Genomic_DNA"/>
</dbReference>
<dbReference type="Pfam" id="PF24175">
    <property type="entry name" value="SU10_adaptor"/>
    <property type="match status" value="1"/>
</dbReference>
<dbReference type="RefSeq" id="WP_336131082.1">
    <property type="nucleotide sequence ID" value="NZ_JBANDL010000002.1"/>
</dbReference>
<dbReference type="Proteomes" id="UP001387215">
    <property type="component" value="Unassembled WGS sequence"/>
</dbReference>
<proteinExistence type="predicted"/>
<sequence>MNLAALIAMARERLDDEIEPYLVGDASLAGWATEGEREACLRARLLFDDEPGEVTTVPLALGQGVYRLDPRALFVVSANILWSGETRLHALELKGLDWIRDQSRRVSSFGMPEVLADDGRARVHVWPRPVRPGRLQLALYRAPMRALLDPADEPEIAPEYHDGLIDWMLYRAFQIKDREIEDVSRAALALRDFTLRFGERPTADVLRRHRERRRTTTRYGGY</sequence>
<dbReference type="InterPro" id="IPR056209">
    <property type="entry name" value="SU10_adaptor"/>
</dbReference>
<gene>
    <name evidence="1" type="ORF">V2J18_04080</name>
</gene>
<accession>A0ABU8CYK1</accession>
<name>A0ABU8CYK1_9GAMM</name>
<keyword evidence="2" id="KW-1185">Reference proteome</keyword>
<protein>
    <submittedName>
        <fullName evidence="1">Uncharacterized protein</fullName>
    </submittedName>
</protein>
<evidence type="ECO:0000313" key="2">
    <source>
        <dbReference type="Proteomes" id="UP001387215"/>
    </source>
</evidence>
<reference evidence="1 2" key="1">
    <citation type="submission" date="2024-02" db="EMBL/GenBank/DDBJ databases">
        <title>Lysobacter Genome Sequencing and Mining.</title>
        <authorList>
            <person name="Bierman J."/>
            <person name="Walker M.C."/>
        </authorList>
    </citation>
    <scope>NUCLEOTIDE SEQUENCE [LARGE SCALE GENOMIC DNA]</scope>
    <source>
        <strain evidence="1 2">PB6250</strain>
    </source>
</reference>
<comment type="caution">
    <text evidence="1">The sequence shown here is derived from an EMBL/GenBank/DDBJ whole genome shotgun (WGS) entry which is preliminary data.</text>
</comment>
<organism evidence="1 2">
    <name type="scientific">Lysobacter firmicutimachus</name>
    <dbReference type="NCBI Taxonomy" id="1792846"/>
    <lineage>
        <taxon>Bacteria</taxon>
        <taxon>Pseudomonadati</taxon>
        <taxon>Pseudomonadota</taxon>
        <taxon>Gammaproteobacteria</taxon>
        <taxon>Lysobacterales</taxon>
        <taxon>Lysobacteraceae</taxon>
        <taxon>Lysobacter</taxon>
    </lineage>
</organism>
<evidence type="ECO:0000313" key="1">
    <source>
        <dbReference type="EMBL" id="MEI2453855.1"/>
    </source>
</evidence>